<protein>
    <submittedName>
        <fullName evidence="1">Uncharacterized protein</fullName>
    </submittedName>
</protein>
<dbReference type="STRING" id="984262.SGRA_2072"/>
<accession>H6L2P6</accession>
<dbReference type="EMBL" id="CP002831">
    <property type="protein sequence ID" value="AFC24803.1"/>
    <property type="molecule type" value="Genomic_DNA"/>
</dbReference>
<evidence type="ECO:0000313" key="1">
    <source>
        <dbReference type="EMBL" id="AFC24803.1"/>
    </source>
</evidence>
<dbReference type="KEGG" id="sgn:SGRA_2072"/>
<dbReference type="Proteomes" id="UP000007519">
    <property type="component" value="Chromosome"/>
</dbReference>
<dbReference type="HOGENOM" id="CLU_3316753_0_0_10"/>
<reference evidence="1 2" key="1">
    <citation type="journal article" date="2012" name="Stand. Genomic Sci.">
        <title>Complete genome sequencing and analysis of Saprospira grandis str. Lewin, a predatory marine bacterium.</title>
        <authorList>
            <person name="Saw J.H."/>
            <person name="Yuryev A."/>
            <person name="Kanbe M."/>
            <person name="Hou S."/>
            <person name="Young A.G."/>
            <person name="Aizawa S."/>
            <person name="Alam M."/>
        </authorList>
    </citation>
    <scope>NUCLEOTIDE SEQUENCE [LARGE SCALE GENOMIC DNA]</scope>
    <source>
        <strain evidence="1 2">Lewin</strain>
    </source>
</reference>
<proteinExistence type="predicted"/>
<dbReference type="AlphaFoldDB" id="H6L2P6"/>
<evidence type="ECO:0000313" key="2">
    <source>
        <dbReference type="Proteomes" id="UP000007519"/>
    </source>
</evidence>
<name>H6L2P6_SAPGL</name>
<sequence length="39" mass="4724">MPYKGKFLLFNCQFFSVESKRKVKRPKSVLLGRFSWTRL</sequence>
<organism evidence="1 2">
    <name type="scientific">Saprospira grandis (strain Lewin)</name>
    <dbReference type="NCBI Taxonomy" id="984262"/>
    <lineage>
        <taxon>Bacteria</taxon>
        <taxon>Pseudomonadati</taxon>
        <taxon>Bacteroidota</taxon>
        <taxon>Saprospiria</taxon>
        <taxon>Saprospirales</taxon>
        <taxon>Saprospiraceae</taxon>
        <taxon>Saprospira</taxon>
    </lineage>
</organism>
<gene>
    <name evidence="1" type="ordered locus">SGRA_2072</name>
</gene>
<keyword evidence="2" id="KW-1185">Reference proteome</keyword>